<dbReference type="AlphaFoldDB" id="A0A0D9Z7G7"/>
<evidence type="ECO:0000313" key="3">
    <source>
        <dbReference type="Proteomes" id="UP000026961"/>
    </source>
</evidence>
<dbReference type="HOGENOM" id="CLU_2403210_0_0_1"/>
<reference evidence="2" key="1">
    <citation type="submission" date="2015-04" db="UniProtKB">
        <authorList>
            <consortium name="EnsemblPlants"/>
        </authorList>
    </citation>
    <scope>IDENTIFICATION</scope>
</reference>
<proteinExistence type="predicted"/>
<sequence length="93" mass="10638">MLDHRKRGEDEPQDSKGNISTVRRRRPRPLPDLSNLFLLNPLLLLADQVRPHRARAHAHASRPATHRRRRARARRSPSNHRKPEGARPAGEAG</sequence>
<feature type="compositionally biased region" description="Basic and acidic residues" evidence="1">
    <location>
        <begin position="1"/>
        <end position="14"/>
    </location>
</feature>
<dbReference type="Proteomes" id="UP000026961">
    <property type="component" value="Chromosome 3"/>
</dbReference>
<name>A0A0D9Z7G7_9ORYZ</name>
<dbReference type="Gramene" id="OGLUM03G18140.1">
    <property type="protein sequence ID" value="OGLUM03G18140.1"/>
    <property type="gene ID" value="OGLUM03G18140"/>
</dbReference>
<evidence type="ECO:0000313" key="2">
    <source>
        <dbReference type="EnsemblPlants" id="OGLUM03G18140.1"/>
    </source>
</evidence>
<dbReference type="EnsemblPlants" id="OGLUM03G18140.1">
    <property type="protein sequence ID" value="OGLUM03G18140.1"/>
    <property type="gene ID" value="OGLUM03G18140"/>
</dbReference>
<feature type="region of interest" description="Disordered" evidence="1">
    <location>
        <begin position="1"/>
        <end position="36"/>
    </location>
</feature>
<evidence type="ECO:0000256" key="1">
    <source>
        <dbReference type="SAM" id="MobiDB-lite"/>
    </source>
</evidence>
<organism evidence="2">
    <name type="scientific">Oryza glumipatula</name>
    <dbReference type="NCBI Taxonomy" id="40148"/>
    <lineage>
        <taxon>Eukaryota</taxon>
        <taxon>Viridiplantae</taxon>
        <taxon>Streptophyta</taxon>
        <taxon>Embryophyta</taxon>
        <taxon>Tracheophyta</taxon>
        <taxon>Spermatophyta</taxon>
        <taxon>Magnoliopsida</taxon>
        <taxon>Liliopsida</taxon>
        <taxon>Poales</taxon>
        <taxon>Poaceae</taxon>
        <taxon>BOP clade</taxon>
        <taxon>Oryzoideae</taxon>
        <taxon>Oryzeae</taxon>
        <taxon>Oryzinae</taxon>
        <taxon>Oryza</taxon>
    </lineage>
</organism>
<accession>A0A0D9Z7G7</accession>
<reference evidence="2" key="2">
    <citation type="submission" date="2018-05" db="EMBL/GenBank/DDBJ databases">
        <title>OgluRS3 (Oryza glumaepatula Reference Sequence Version 3).</title>
        <authorList>
            <person name="Zhang J."/>
            <person name="Kudrna D."/>
            <person name="Lee S."/>
            <person name="Talag J."/>
            <person name="Welchert J."/>
            <person name="Wing R.A."/>
        </authorList>
    </citation>
    <scope>NUCLEOTIDE SEQUENCE [LARGE SCALE GENOMIC DNA]</scope>
</reference>
<protein>
    <submittedName>
        <fullName evidence="2">Uncharacterized protein</fullName>
    </submittedName>
</protein>
<keyword evidence="3" id="KW-1185">Reference proteome</keyword>
<feature type="compositionally biased region" description="Basic residues" evidence="1">
    <location>
        <begin position="51"/>
        <end position="80"/>
    </location>
</feature>
<feature type="region of interest" description="Disordered" evidence="1">
    <location>
        <begin position="51"/>
        <end position="93"/>
    </location>
</feature>